<dbReference type="SUPFAM" id="SSF53448">
    <property type="entry name" value="Nucleotide-diphospho-sugar transferases"/>
    <property type="match status" value="1"/>
</dbReference>
<name>H2EF55_9VIRU</name>
<dbReference type="InterPro" id="IPR025877">
    <property type="entry name" value="MobA-like_NTP_Trfase"/>
</dbReference>
<dbReference type="GO" id="GO:0003977">
    <property type="term" value="F:UDP-N-acetylglucosamine diphosphorylase activity"/>
    <property type="evidence" value="ECO:0007669"/>
    <property type="project" value="UniProtKB-EC"/>
</dbReference>
<dbReference type="PANTHER" id="PTHR43584:SF3">
    <property type="entry name" value="BIFUNCTIONAL PROTEIN GLMU"/>
    <property type="match status" value="1"/>
</dbReference>
<protein>
    <recommendedName>
        <fullName evidence="1">UDP-N-acetylglucosamine diphosphorylase</fullName>
        <ecNumber evidence="1">2.7.7.23</ecNumber>
    </recommendedName>
</protein>
<keyword evidence="3" id="KW-0548">Nucleotidyltransferase</keyword>
<sequence>MSKLYITILAGGLGKRMQSDLPKVLHQVKGQAMIVRLINQIIKLNPDKILIVVGKYRSIIQQEIEKNISDKRINYVDQPIPNGTGDAVKCTLSHFENEDIDNIILNGDVPMIQHTTIRDIYNFYNSHSKKILITSIHLSDPTNNGRIIVDNNGEFYEIIEEKDCNSEQKKLTW</sequence>
<dbReference type="Pfam" id="PF12804">
    <property type="entry name" value="NTP_transf_3"/>
    <property type="match status" value="1"/>
</dbReference>
<accession>H2EF55</accession>
<proteinExistence type="predicted"/>
<evidence type="ECO:0000259" key="5">
    <source>
        <dbReference type="Pfam" id="PF12804"/>
    </source>
</evidence>
<evidence type="ECO:0000313" key="6">
    <source>
        <dbReference type="EMBL" id="AEX63120.1"/>
    </source>
</evidence>
<gene>
    <name evidence="6" type="ORF">mv_L918</name>
</gene>
<comment type="catalytic activity">
    <reaction evidence="4">
        <text>N-acetyl-alpha-D-glucosamine 1-phosphate + UTP + H(+) = UDP-N-acetyl-alpha-D-glucosamine + diphosphate</text>
        <dbReference type="Rhea" id="RHEA:13509"/>
        <dbReference type="ChEBI" id="CHEBI:15378"/>
        <dbReference type="ChEBI" id="CHEBI:33019"/>
        <dbReference type="ChEBI" id="CHEBI:46398"/>
        <dbReference type="ChEBI" id="CHEBI:57705"/>
        <dbReference type="ChEBI" id="CHEBI:57776"/>
        <dbReference type="EC" id="2.7.7.23"/>
    </reaction>
</comment>
<reference evidence="6" key="1">
    <citation type="submission" date="2011-10" db="EMBL/GenBank/DDBJ databases">
        <title>Provirophages and transpovirons: unique mobilome of giant viruses.</title>
        <authorList>
            <person name="Desnues C."/>
            <person name="LaScola B."/>
            <person name="Yutin N."/>
            <person name="Fournous G."/>
            <person name="Koonin E."/>
            <person name="Raoult D."/>
        </authorList>
    </citation>
    <scope>NUCLEOTIDE SEQUENCE</scope>
    <source>
        <strain evidence="6">Mv13-mv</strain>
    </source>
</reference>
<evidence type="ECO:0000256" key="4">
    <source>
        <dbReference type="ARBA" id="ARBA00048493"/>
    </source>
</evidence>
<dbReference type="PANTHER" id="PTHR43584">
    <property type="entry name" value="NUCLEOTIDYL TRANSFERASE"/>
    <property type="match status" value="1"/>
</dbReference>
<organism evidence="6">
    <name type="scientific">Moumouvirus sp. 'Monve'</name>
    <dbReference type="NCBI Taxonomy" id="1128131"/>
    <lineage>
        <taxon>Viruses</taxon>
        <taxon>Varidnaviria</taxon>
        <taxon>Bamfordvirae</taxon>
        <taxon>Nucleocytoviricota</taxon>
        <taxon>Megaviricetes</taxon>
        <taxon>Imitervirales</taxon>
        <taxon>Mimiviridae</taxon>
        <taxon>Megamimivirinae</taxon>
        <taxon>Moumouvirus</taxon>
    </lineage>
</organism>
<dbReference type="Gene3D" id="3.90.550.10">
    <property type="entry name" value="Spore Coat Polysaccharide Biosynthesis Protein SpsA, Chain A"/>
    <property type="match status" value="1"/>
</dbReference>
<dbReference type="InterPro" id="IPR050065">
    <property type="entry name" value="GlmU-like"/>
</dbReference>
<keyword evidence="2" id="KW-0808">Transferase</keyword>
<evidence type="ECO:0000256" key="2">
    <source>
        <dbReference type="ARBA" id="ARBA00022679"/>
    </source>
</evidence>
<evidence type="ECO:0000256" key="3">
    <source>
        <dbReference type="ARBA" id="ARBA00022695"/>
    </source>
</evidence>
<dbReference type="EMBL" id="JN885999">
    <property type="protein sequence ID" value="AEX63120.1"/>
    <property type="molecule type" value="Genomic_DNA"/>
</dbReference>
<feature type="domain" description="MobA-like NTP transferase" evidence="5">
    <location>
        <begin position="7"/>
        <end position="134"/>
    </location>
</feature>
<dbReference type="EC" id="2.7.7.23" evidence="1"/>
<evidence type="ECO:0000256" key="1">
    <source>
        <dbReference type="ARBA" id="ARBA00012457"/>
    </source>
</evidence>
<dbReference type="InterPro" id="IPR029044">
    <property type="entry name" value="Nucleotide-diphossugar_trans"/>
</dbReference>